<feature type="domain" description="OmpA-like" evidence="2">
    <location>
        <begin position="595"/>
        <end position="700"/>
    </location>
</feature>
<protein>
    <submittedName>
        <fullName evidence="3">Flagellar motor protein MotB</fullName>
    </submittedName>
</protein>
<evidence type="ECO:0000256" key="1">
    <source>
        <dbReference type="PROSITE-ProRule" id="PRU00473"/>
    </source>
</evidence>
<dbReference type="RefSeq" id="WP_343207789.1">
    <property type="nucleotide sequence ID" value="NZ_JAHBGB010000044.1"/>
</dbReference>
<name>A0ABW4Z369_9HYPH</name>
<dbReference type="Gene3D" id="3.30.1330.60">
    <property type="entry name" value="OmpA-like domain"/>
    <property type="match status" value="1"/>
</dbReference>
<comment type="caution">
    <text evidence="3">The sequence shown here is derived from an EMBL/GenBank/DDBJ whole genome shotgun (WGS) entry which is preliminary data.</text>
</comment>
<organism evidence="3 4">
    <name type="scientific">Ancylobacter oerskovii</name>
    <dbReference type="NCBI Taxonomy" id="459519"/>
    <lineage>
        <taxon>Bacteria</taxon>
        <taxon>Pseudomonadati</taxon>
        <taxon>Pseudomonadota</taxon>
        <taxon>Alphaproteobacteria</taxon>
        <taxon>Hyphomicrobiales</taxon>
        <taxon>Xanthobacteraceae</taxon>
        <taxon>Ancylobacter</taxon>
    </lineage>
</organism>
<keyword evidence="4" id="KW-1185">Reference proteome</keyword>
<evidence type="ECO:0000313" key="3">
    <source>
        <dbReference type="EMBL" id="MFD2142995.1"/>
    </source>
</evidence>
<dbReference type="Proteomes" id="UP001597299">
    <property type="component" value="Unassembled WGS sequence"/>
</dbReference>
<dbReference type="EMBL" id="JBHUHD010000001">
    <property type="protein sequence ID" value="MFD2142995.1"/>
    <property type="molecule type" value="Genomic_DNA"/>
</dbReference>
<dbReference type="InterPro" id="IPR006665">
    <property type="entry name" value="OmpA-like"/>
</dbReference>
<dbReference type="PROSITE" id="PS51123">
    <property type="entry name" value="OMPA_2"/>
    <property type="match status" value="1"/>
</dbReference>
<keyword evidence="3" id="KW-0969">Cilium</keyword>
<sequence>MRCRWLAWWKGLPALALLIAAAVFFARVPTEEDLTRRAEALLVNIGESWAHASFDGRDAKLEGEALSEEARVKVRTELAALSGVRSLEDRTTLLPERRPFTFSVVRDGSKLHLSGYVPSRWARKRIAEAAAQMAPGVIVTGEKELTRARGVPAGDFAGVVIFGINQLAKMPSGRVTIADNSFSIEGRAPDFATYDALEVTVRSELPADFDLARFAVLPPAVAPFVWSAEREQDGVKLSGYIPLGDARRALLDLVRSAVPGAAISDQLRLADGSPPTQGWLKAVAFALDQLGRLPDGKVSLSGTTISIEGTAPDFASYDALAGARRNLPEGYTLTRFAVEPPTVSPFIWGVLNGAGGLRLTGFAPSEAAKKLALDAVRAGFPGLPVSDEMRIAAGGPPAEAWASATAFGIAQLARLRAGSVRGLATTLTISGEAVDSAAYLAVSGALETAPKGFSLQSDVRPPVVAPYVFGIRRDGEGLTISGFYPTPQAHAQITDAVKHYFPGLTVNDVSALAQGAPDGFDAAARLALRELSRLDAGEVRLDDRRLRLTGTAFHSAAVTSIGESLKRDLPAGFSVDLGLDVLTRRDMLDREACRQAVAVLLERGSIVFAQGSARLDPVSYGLLDRVASVAAGCPDVAIEISVAHADIDPDQAASRARTVIDYLAAAGIAPERLWVGPFGTLAAQSTARPGADGGILLIVR</sequence>
<evidence type="ECO:0000313" key="4">
    <source>
        <dbReference type="Proteomes" id="UP001597299"/>
    </source>
</evidence>
<keyword evidence="3" id="KW-0282">Flagellum</keyword>
<keyword evidence="1" id="KW-0472">Membrane</keyword>
<evidence type="ECO:0000259" key="2">
    <source>
        <dbReference type="PROSITE" id="PS51123"/>
    </source>
</evidence>
<dbReference type="InterPro" id="IPR036737">
    <property type="entry name" value="OmpA-like_sf"/>
</dbReference>
<gene>
    <name evidence="3" type="ORF">ACFSNC_21515</name>
</gene>
<dbReference type="SUPFAM" id="SSF103088">
    <property type="entry name" value="OmpA-like"/>
    <property type="match status" value="1"/>
</dbReference>
<accession>A0ABW4Z369</accession>
<reference evidence="4" key="1">
    <citation type="journal article" date="2019" name="Int. J. Syst. Evol. Microbiol.">
        <title>The Global Catalogue of Microorganisms (GCM) 10K type strain sequencing project: providing services to taxonomists for standard genome sequencing and annotation.</title>
        <authorList>
            <consortium name="The Broad Institute Genomics Platform"/>
            <consortium name="The Broad Institute Genome Sequencing Center for Infectious Disease"/>
            <person name="Wu L."/>
            <person name="Ma J."/>
        </authorList>
    </citation>
    <scope>NUCLEOTIDE SEQUENCE [LARGE SCALE GENOMIC DNA]</scope>
    <source>
        <strain evidence="4">CCM 7435</strain>
    </source>
</reference>
<dbReference type="Gene3D" id="3.40.1520.20">
    <property type="match status" value="4"/>
</dbReference>
<proteinExistence type="predicted"/>
<keyword evidence="3" id="KW-0966">Cell projection</keyword>